<dbReference type="GO" id="GO:0051536">
    <property type="term" value="F:iron-sulfur cluster binding"/>
    <property type="evidence" value="ECO:0007669"/>
    <property type="project" value="UniProtKB-KW"/>
</dbReference>
<keyword evidence="9" id="KW-1185">Reference proteome</keyword>
<comment type="caution">
    <text evidence="8">The sequence shown here is derived from an EMBL/GenBank/DDBJ whole genome shotgun (WGS) entry which is preliminary data.</text>
</comment>
<evidence type="ECO:0000256" key="5">
    <source>
        <dbReference type="ARBA" id="ARBA00023014"/>
    </source>
</evidence>
<dbReference type="CDD" id="cd01335">
    <property type="entry name" value="Radical_SAM"/>
    <property type="match status" value="1"/>
</dbReference>
<dbReference type="InterPro" id="IPR006158">
    <property type="entry name" value="Cobalamin-bd"/>
</dbReference>
<sequence length="669" mass="75158">MAKELKLQLLQEDGQKGHAHECGTESCNCGSHTSKLGQEPKIENITASKTENIVETKAKAKTLKVVLCTTPLDIQLDRGFGEYPRMPKVAIMSIYQFLEEAGYAPDYYDIDTLLPSDNEMFEYFKSSQPEVAGISAVVSSAYASVKKITKIIREASPNTLIVLGGYMGASANILLRKTNVDLVVLGDGENPLVSLCDYLEDNGKKINKKELLKIRGLAFLDEDGEMELTGYADTKLKNANYLPNYDIHAKGCLGNYELMEKAFFRETKDCPDFNHDPKAFEPDRNPKMVSLLSTKGCVARCTFCQRFSRGYFVGNIEAMDTYLRDVKEKYNVGAVLVADENFGSDQNFAYALAGLMKKHGLIWFAGGVRVTSVKPEDIQYYKDHGCVMIRFGVESGCQKILDVMEKKITVKNLMNAFTASRNAGLYPGLGFCLGMPGETNETIMESGRFIAEVALMYGVPPQNIFTGFPYAMPFPGTPLYQYGQLQGVIGTSVDDEEKYLLHVSDIYPVKENYINLSGSSMKDAIFWNFLARYEAMRHYYNNPLSKETVKGKKRETTVKAAISQLTFKNFLRHLFNPITTLNAILICSPLVAKISGPWFYSLMRNLLWTEYKIKNLFRKKKDFCPDKVELPKDIDISKGLRHIVEKLKEARTGTQTKTDKNVDILLLGR</sequence>
<dbReference type="InterPro" id="IPR007197">
    <property type="entry name" value="rSAM"/>
</dbReference>
<evidence type="ECO:0000256" key="4">
    <source>
        <dbReference type="ARBA" id="ARBA00023004"/>
    </source>
</evidence>
<keyword evidence="4" id="KW-0408">Iron</keyword>
<dbReference type="SUPFAM" id="SSF52242">
    <property type="entry name" value="Cobalamin (vitamin B12)-binding domain"/>
    <property type="match status" value="1"/>
</dbReference>
<dbReference type="SMART" id="SM00729">
    <property type="entry name" value="Elp3"/>
    <property type="match status" value="1"/>
</dbReference>
<dbReference type="InterPro" id="IPR023404">
    <property type="entry name" value="rSAM_horseshoe"/>
</dbReference>
<dbReference type="PROSITE" id="PS51332">
    <property type="entry name" value="B12_BINDING"/>
    <property type="match status" value="1"/>
</dbReference>
<dbReference type="SFLD" id="SFLDG01082">
    <property type="entry name" value="B12-binding_domain_containing"/>
    <property type="match status" value="1"/>
</dbReference>
<dbReference type="Gene3D" id="3.40.50.280">
    <property type="entry name" value="Cobalamin-binding domain"/>
    <property type="match status" value="1"/>
</dbReference>
<evidence type="ECO:0000313" key="9">
    <source>
        <dbReference type="Proteomes" id="UP000646946"/>
    </source>
</evidence>
<evidence type="ECO:0000259" key="7">
    <source>
        <dbReference type="PROSITE" id="PS51918"/>
    </source>
</evidence>
<dbReference type="AlphaFoldDB" id="A0A832V4P7"/>
<dbReference type="SFLD" id="SFLDS00029">
    <property type="entry name" value="Radical_SAM"/>
    <property type="match status" value="1"/>
</dbReference>
<evidence type="ECO:0000313" key="8">
    <source>
        <dbReference type="EMBL" id="HIK00165.1"/>
    </source>
</evidence>
<keyword evidence="2" id="KW-0949">S-adenosyl-L-methionine</keyword>
<proteinExistence type="predicted"/>
<dbReference type="InterPro" id="IPR006638">
    <property type="entry name" value="Elp3/MiaA/NifB-like_rSAM"/>
</dbReference>
<keyword evidence="5" id="KW-0411">Iron-sulfur</keyword>
<accession>A0A832V4P7</accession>
<protein>
    <submittedName>
        <fullName evidence="8">B12-binding domain-containing radical SAM protein</fullName>
    </submittedName>
</protein>
<dbReference type="InterPro" id="IPR051198">
    <property type="entry name" value="BchE-like"/>
</dbReference>
<comment type="cofactor">
    <cofactor evidence="1">
        <name>[4Fe-4S] cluster</name>
        <dbReference type="ChEBI" id="CHEBI:49883"/>
    </cofactor>
</comment>
<dbReference type="Pfam" id="PF02310">
    <property type="entry name" value="B12-binding"/>
    <property type="match status" value="1"/>
</dbReference>
<evidence type="ECO:0000256" key="2">
    <source>
        <dbReference type="ARBA" id="ARBA00022691"/>
    </source>
</evidence>
<dbReference type="PROSITE" id="PS51918">
    <property type="entry name" value="RADICAL_SAM"/>
    <property type="match status" value="1"/>
</dbReference>
<dbReference type="Pfam" id="PF04055">
    <property type="entry name" value="Radical_SAM"/>
    <property type="match status" value="1"/>
</dbReference>
<dbReference type="GO" id="GO:0031419">
    <property type="term" value="F:cobalamin binding"/>
    <property type="evidence" value="ECO:0007669"/>
    <property type="project" value="InterPro"/>
</dbReference>
<gene>
    <name evidence="8" type="ORF">H1016_01345</name>
</gene>
<organism evidence="8 9">
    <name type="scientific">Candidatus Naiadarchaeum limnaeum</name>
    <dbReference type="NCBI Taxonomy" id="2756139"/>
    <lineage>
        <taxon>Archaea</taxon>
        <taxon>Candidatus Undinarchaeota</taxon>
        <taxon>Candidatus Undinarchaeia</taxon>
        <taxon>Candidatus Naiadarchaeales</taxon>
        <taxon>Candidatus Naiadarchaeaceae</taxon>
        <taxon>Candidatus Naiadarchaeum</taxon>
    </lineage>
</organism>
<dbReference type="EMBL" id="DVAB01000012">
    <property type="protein sequence ID" value="HIK00165.1"/>
    <property type="molecule type" value="Genomic_DNA"/>
</dbReference>
<dbReference type="GO" id="GO:0046872">
    <property type="term" value="F:metal ion binding"/>
    <property type="evidence" value="ECO:0007669"/>
    <property type="project" value="UniProtKB-KW"/>
</dbReference>
<evidence type="ECO:0000256" key="1">
    <source>
        <dbReference type="ARBA" id="ARBA00001966"/>
    </source>
</evidence>
<dbReference type="Gene3D" id="3.80.30.20">
    <property type="entry name" value="tm_1862 like domain"/>
    <property type="match status" value="1"/>
</dbReference>
<name>A0A832V4P7_9ARCH</name>
<evidence type="ECO:0000259" key="6">
    <source>
        <dbReference type="PROSITE" id="PS51332"/>
    </source>
</evidence>
<evidence type="ECO:0000256" key="3">
    <source>
        <dbReference type="ARBA" id="ARBA00022723"/>
    </source>
</evidence>
<dbReference type="InterPro" id="IPR036724">
    <property type="entry name" value="Cobalamin-bd_sf"/>
</dbReference>
<dbReference type="GO" id="GO:0003824">
    <property type="term" value="F:catalytic activity"/>
    <property type="evidence" value="ECO:0007669"/>
    <property type="project" value="InterPro"/>
</dbReference>
<dbReference type="PANTHER" id="PTHR43409">
    <property type="entry name" value="ANAEROBIC MAGNESIUM-PROTOPORPHYRIN IX MONOMETHYL ESTER CYCLASE-RELATED"/>
    <property type="match status" value="1"/>
</dbReference>
<feature type="domain" description="Radical SAM core" evidence="7">
    <location>
        <begin position="283"/>
        <end position="510"/>
    </location>
</feature>
<dbReference type="InterPro" id="IPR058240">
    <property type="entry name" value="rSAM_sf"/>
</dbReference>
<dbReference type="SUPFAM" id="SSF102114">
    <property type="entry name" value="Radical SAM enzymes"/>
    <property type="match status" value="1"/>
</dbReference>
<dbReference type="Proteomes" id="UP000646946">
    <property type="component" value="Unassembled WGS sequence"/>
</dbReference>
<reference evidence="8 9" key="1">
    <citation type="journal article" name="Nat. Commun.">
        <title>Undinarchaeota illuminate DPANN phylogeny and the impact of gene transfer on archaeal evolution.</title>
        <authorList>
            <person name="Dombrowski N."/>
            <person name="Williams T.A."/>
            <person name="Sun J."/>
            <person name="Woodcroft B.J."/>
            <person name="Lee J.H."/>
            <person name="Minh B.Q."/>
            <person name="Rinke C."/>
            <person name="Spang A."/>
        </authorList>
    </citation>
    <scope>NUCLEOTIDE SEQUENCE [LARGE SCALE GENOMIC DNA]</scope>
    <source>
        <strain evidence="8">MAG_bin1129</strain>
    </source>
</reference>
<keyword evidence="3" id="KW-0479">Metal-binding</keyword>
<feature type="domain" description="B12-binding" evidence="6">
    <location>
        <begin position="62"/>
        <end position="206"/>
    </location>
</feature>